<gene>
    <name evidence="9" type="ORF">B7463_g979</name>
</gene>
<name>A0A3E2HPT7_SCYLI</name>
<dbReference type="InterPro" id="IPR009617">
    <property type="entry name" value="Seipin"/>
</dbReference>
<evidence type="ECO:0000313" key="9">
    <source>
        <dbReference type="EMBL" id="RFU35373.1"/>
    </source>
</evidence>
<evidence type="ECO:0000256" key="4">
    <source>
        <dbReference type="ARBA" id="ARBA00022989"/>
    </source>
</evidence>
<organism evidence="9 10">
    <name type="scientific">Scytalidium lignicola</name>
    <name type="common">Hyphomycete</name>
    <dbReference type="NCBI Taxonomy" id="5539"/>
    <lineage>
        <taxon>Eukaryota</taxon>
        <taxon>Fungi</taxon>
        <taxon>Dikarya</taxon>
        <taxon>Ascomycota</taxon>
        <taxon>Pezizomycotina</taxon>
        <taxon>Leotiomycetes</taxon>
        <taxon>Leotiomycetes incertae sedis</taxon>
        <taxon>Scytalidium</taxon>
    </lineage>
</organism>
<dbReference type="OrthoDB" id="3990054at2759"/>
<feature type="non-terminal residue" evidence="9">
    <location>
        <position position="403"/>
    </location>
</feature>
<feature type="transmembrane region" description="Helical" evidence="8">
    <location>
        <begin position="20"/>
        <end position="43"/>
    </location>
</feature>
<evidence type="ECO:0000313" key="10">
    <source>
        <dbReference type="Proteomes" id="UP000258309"/>
    </source>
</evidence>
<protein>
    <recommendedName>
        <fullName evidence="11">Seipin</fullName>
    </recommendedName>
</protein>
<dbReference type="AlphaFoldDB" id="A0A3E2HPT7"/>
<evidence type="ECO:0008006" key="11">
    <source>
        <dbReference type="Google" id="ProtNLM"/>
    </source>
</evidence>
<keyword evidence="10" id="KW-1185">Reference proteome</keyword>
<evidence type="ECO:0000256" key="8">
    <source>
        <dbReference type="SAM" id="Phobius"/>
    </source>
</evidence>
<dbReference type="GO" id="GO:0006629">
    <property type="term" value="P:lipid metabolic process"/>
    <property type="evidence" value="ECO:0007669"/>
    <property type="project" value="UniProtKB-KW"/>
</dbReference>
<dbReference type="OMA" id="HSKQVQI"/>
<comment type="subcellular location">
    <subcellularLocation>
        <location evidence="1">Endoplasmic reticulum membrane</location>
        <topology evidence="1">Multi-pass membrane protein</topology>
    </subcellularLocation>
</comment>
<dbReference type="CDD" id="cd23995">
    <property type="entry name" value="Seipin_BSCL2_like"/>
    <property type="match status" value="1"/>
</dbReference>
<keyword evidence="2 8" id="KW-0812">Transmembrane</keyword>
<dbReference type="PANTHER" id="PTHR21212:SF0">
    <property type="entry name" value="SEIPIN"/>
    <property type="match status" value="1"/>
</dbReference>
<feature type="region of interest" description="Disordered" evidence="7">
    <location>
        <begin position="275"/>
        <end position="403"/>
    </location>
</feature>
<keyword evidence="4 8" id="KW-1133">Transmembrane helix</keyword>
<keyword evidence="3" id="KW-0256">Endoplasmic reticulum</keyword>
<accession>A0A3E2HPT7</accession>
<feature type="compositionally biased region" description="Acidic residues" evidence="7">
    <location>
        <begin position="296"/>
        <end position="305"/>
    </location>
</feature>
<feature type="transmembrane region" description="Helical" evidence="8">
    <location>
        <begin position="236"/>
        <end position="260"/>
    </location>
</feature>
<keyword evidence="6 8" id="KW-0472">Membrane</keyword>
<evidence type="ECO:0000256" key="6">
    <source>
        <dbReference type="ARBA" id="ARBA00023136"/>
    </source>
</evidence>
<evidence type="ECO:0000256" key="5">
    <source>
        <dbReference type="ARBA" id="ARBA00023098"/>
    </source>
</evidence>
<evidence type="ECO:0000256" key="7">
    <source>
        <dbReference type="SAM" id="MobiDB-lite"/>
    </source>
</evidence>
<keyword evidence="5" id="KW-0443">Lipid metabolism</keyword>
<comment type="caution">
    <text evidence="9">The sequence shown here is derived from an EMBL/GenBank/DDBJ whole genome shotgun (WGS) entry which is preliminary data.</text>
</comment>
<reference evidence="9 10" key="1">
    <citation type="submission" date="2018-05" db="EMBL/GenBank/DDBJ databases">
        <title>Draft genome sequence of Scytalidium lignicola DSM 105466, a ubiquitous saprotrophic fungus.</title>
        <authorList>
            <person name="Buettner E."/>
            <person name="Gebauer A.M."/>
            <person name="Hofrichter M."/>
            <person name="Liers C."/>
            <person name="Kellner H."/>
        </authorList>
    </citation>
    <scope>NUCLEOTIDE SEQUENCE [LARGE SCALE GENOMIC DNA]</scope>
    <source>
        <strain evidence="9 10">DSM 105466</strain>
    </source>
</reference>
<dbReference type="GO" id="GO:0005789">
    <property type="term" value="C:endoplasmic reticulum membrane"/>
    <property type="evidence" value="ECO:0007669"/>
    <property type="project" value="UniProtKB-SubCell"/>
</dbReference>
<dbReference type="Proteomes" id="UP000258309">
    <property type="component" value="Unassembled WGS sequence"/>
</dbReference>
<feature type="non-terminal residue" evidence="9">
    <location>
        <position position="1"/>
    </location>
</feature>
<dbReference type="GO" id="GO:0140042">
    <property type="term" value="P:lipid droplet formation"/>
    <property type="evidence" value="ECO:0007669"/>
    <property type="project" value="UniProtKB-ARBA"/>
</dbReference>
<evidence type="ECO:0000256" key="1">
    <source>
        <dbReference type="ARBA" id="ARBA00004477"/>
    </source>
</evidence>
<feature type="compositionally biased region" description="Basic and acidic residues" evidence="7">
    <location>
        <begin position="275"/>
        <end position="295"/>
    </location>
</feature>
<dbReference type="EMBL" id="NCSJ02000009">
    <property type="protein sequence ID" value="RFU35373.1"/>
    <property type="molecule type" value="Genomic_DNA"/>
</dbReference>
<dbReference type="PANTHER" id="PTHR21212">
    <property type="entry name" value="BERNARDINELLI-SEIP CONGENITAL LIPODYSTROPHY 2 HOMOLOG BSCL2 PROTEIN"/>
    <property type="match status" value="1"/>
</dbReference>
<sequence length="403" mass="44837">MLVPVRMATSTTARQTYLNVILFVSTSTILWGLAVVAYVVFYIEFMPHIGIERTVHLQYGDGVHPYGIANLDSTLITQQAYDITLSLKLPRSPPNLAVGNFMVSLSLLSPTYAPGDLIPGPKQLVIEPPQLVAPKKEEILFHSRRPAILTYSSQLVTYSERVAALPLYVLGLRKEAETLVVPMAESVYFDKGWKNVPKFVFMELQAGQDVQVYSAVIHFTARLAGLRWFMYYQRCIAFFVGTTAFWISEMVFTLVGWLLLRSLVPKGEENNKKVIKREGDIRSEDDESSRRKIKEEEEETDEPDLSDTPRTFPSYGRSAPLRYIPQVKDEEDSEEYTLEDTAIQPLGGEADDEDDGEGANGVDVGFVGVREGRSDSGLGTSFSEGGERAGMARRRSRGGGVGS</sequence>
<proteinExistence type="predicted"/>
<evidence type="ECO:0000256" key="3">
    <source>
        <dbReference type="ARBA" id="ARBA00022824"/>
    </source>
</evidence>
<feature type="compositionally biased region" description="Acidic residues" evidence="7">
    <location>
        <begin position="329"/>
        <end position="338"/>
    </location>
</feature>
<dbReference type="Pfam" id="PF06775">
    <property type="entry name" value="Seipin"/>
    <property type="match status" value="1"/>
</dbReference>
<dbReference type="STRING" id="5539.A0A3E2HPT7"/>
<evidence type="ECO:0000256" key="2">
    <source>
        <dbReference type="ARBA" id="ARBA00022692"/>
    </source>
</evidence>